<evidence type="ECO:0000313" key="2">
    <source>
        <dbReference type="EMBL" id="KAI1518941.1"/>
    </source>
</evidence>
<dbReference type="EMBL" id="NRDI02000002">
    <property type="protein sequence ID" value="KAI1518941.1"/>
    <property type="molecule type" value="Genomic_DNA"/>
</dbReference>
<gene>
    <name evidence="2" type="ORF">Ptr86124_002069</name>
</gene>
<feature type="compositionally biased region" description="Polar residues" evidence="1">
    <location>
        <begin position="219"/>
        <end position="246"/>
    </location>
</feature>
<accession>A0A922NR62</accession>
<evidence type="ECO:0000313" key="3">
    <source>
        <dbReference type="Proteomes" id="UP000249757"/>
    </source>
</evidence>
<dbReference type="Proteomes" id="UP000249757">
    <property type="component" value="Unassembled WGS sequence"/>
</dbReference>
<dbReference type="AlphaFoldDB" id="A0A922NR62"/>
<feature type="region of interest" description="Disordered" evidence="1">
    <location>
        <begin position="386"/>
        <end position="426"/>
    </location>
</feature>
<organism evidence="2 3">
    <name type="scientific">Pyrenophora tritici-repentis</name>
    <dbReference type="NCBI Taxonomy" id="45151"/>
    <lineage>
        <taxon>Eukaryota</taxon>
        <taxon>Fungi</taxon>
        <taxon>Dikarya</taxon>
        <taxon>Ascomycota</taxon>
        <taxon>Pezizomycotina</taxon>
        <taxon>Dothideomycetes</taxon>
        <taxon>Pleosporomycetidae</taxon>
        <taxon>Pleosporales</taxon>
        <taxon>Pleosporineae</taxon>
        <taxon>Pleosporaceae</taxon>
        <taxon>Pyrenophora</taxon>
    </lineage>
</organism>
<evidence type="ECO:0000256" key="1">
    <source>
        <dbReference type="SAM" id="MobiDB-lite"/>
    </source>
</evidence>
<proteinExistence type="predicted"/>
<keyword evidence="3" id="KW-1185">Reference proteome</keyword>
<name>A0A922NR62_9PLEO</name>
<feature type="compositionally biased region" description="Basic and acidic residues" evidence="1">
    <location>
        <begin position="187"/>
        <end position="203"/>
    </location>
</feature>
<reference evidence="3" key="1">
    <citation type="journal article" date="2022" name="Microb. Genom.">
        <title>A global pangenome for the wheat fungal pathogen Pyrenophora tritici-repentis and prediction of effector protein structural homology.</title>
        <authorList>
            <person name="Moolhuijzen P.M."/>
            <person name="See P.T."/>
            <person name="Shi G."/>
            <person name="Powell H.R."/>
            <person name="Cockram J."/>
            <person name="Jorgensen L.N."/>
            <person name="Benslimane H."/>
            <person name="Strelkov S.E."/>
            <person name="Turner J."/>
            <person name="Liu Z."/>
            <person name="Moffat C.S."/>
        </authorList>
    </citation>
    <scope>NUCLEOTIDE SEQUENCE [LARGE SCALE GENOMIC DNA]</scope>
</reference>
<comment type="caution">
    <text evidence="2">The sequence shown here is derived from an EMBL/GenBank/DDBJ whole genome shotgun (WGS) entry which is preliminary data.</text>
</comment>
<feature type="compositionally biased region" description="Polar residues" evidence="1">
    <location>
        <begin position="161"/>
        <end position="184"/>
    </location>
</feature>
<feature type="region of interest" description="Disordered" evidence="1">
    <location>
        <begin position="154"/>
        <end position="256"/>
    </location>
</feature>
<protein>
    <submittedName>
        <fullName evidence="2">Polyprotein</fullName>
    </submittedName>
</protein>
<sequence>MASSSRRVVPTLEALLGTTNIKPREWHHIDPEIWEDNVEAPDDEVGITTATTYIARAIADYTDRPTADEELFWEFRQDFEGWTEAMFLRAQPIYTKELKRILRFKGVYTGRINMAPSESLARLLRMEEYLEWPQDVFQSAVFDTRSAAHMLQERALRQQRSEGSVQSTDRRLSSQAQSRTQTPVRTRGRDVDSRQTRDQDQTHARVQGRQETVEEEQQIQDQLAKTIEKAQNQPIRSQPIETTESAPQPAYQRVQSQQPPLTYNNFDRFREYTPAYPRISMDSPPSPSITHRAEAIQKAMRALRKAAAEHAVSNALGTRNGPTTDGVLSLPLQSEVMVWREKNGWQGPYRVIDMKDHDVTVDMINGPTTFRSTVVKPYYRDLTTAIDGADQGTGGSPTTDEAIADEPPLPAMYGGGDTASDEKETNTSLRRVLKTIADEYDHDLTIIGLHGCVWKRVAAILSPTKKTLKMTSHPVFAVDCLVAQLTHISDYRVNRILEKQELSHTTSAPSKKCIIPKDPTAVEVHVEVLKIGIAWDIVYLKQLAAQGLYNALSSKGLTFAEFERLCIHTKIFTAVTCGVPAICSDVHVRRALSELGTYAATQHDIWITNHHREYFHLYTKAPYLVWYHDGAMKEIPGKLQACQLKNKKPRFDDEDT</sequence>